<evidence type="ECO:0000313" key="3">
    <source>
        <dbReference type="Proteomes" id="UP000515240"/>
    </source>
</evidence>
<reference evidence="2 3" key="1">
    <citation type="journal article" date="2020" name="G3 (Bethesda)">
        <title>CeMbio - The Caenorhabditis elegans Microbiome Resource.</title>
        <authorList>
            <person name="Dirksen P."/>
            <person name="Assie A."/>
            <person name="Zimmermann J."/>
            <person name="Zhang F."/>
            <person name="Tietje A.M."/>
            <person name="Marsh S.A."/>
            <person name="Felix M.A."/>
            <person name="Shapira M."/>
            <person name="Kaleta C."/>
            <person name="Schulenburg H."/>
            <person name="Samuel B."/>
        </authorList>
    </citation>
    <scope>NUCLEOTIDE SEQUENCE [LARGE SCALE GENOMIC DNA]</scope>
    <source>
        <strain evidence="2 3">BIGb0172</strain>
    </source>
</reference>
<keyword evidence="2" id="KW-0328">Glycosyltransferase</keyword>
<feature type="domain" description="Phosphoribosyltransferase" evidence="1">
    <location>
        <begin position="23"/>
        <end position="122"/>
    </location>
</feature>
<dbReference type="GO" id="GO:0016757">
    <property type="term" value="F:glycosyltransferase activity"/>
    <property type="evidence" value="ECO:0007669"/>
    <property type="project" value="UniProtKB-KW"/>
</dbReference>
<dbReference type="InterPro" id="IPR000836">
    <property type="entry name" value="PRTase_dom"/>
</dbReference>
<dbReference type="SUPFAM" id="SSF53271">
    <property type="entry name" value="PRTase-like"/>
    <property type="match status" value="1"/>
</dbReference>
<dbReference type="InterPro" id="IPR029057">
    <property type="entry name" value="PRTase-like"/>
</dbReference>
<dbReference type="KEGG" id="cpis:HS961_03765"/>
<keyword evidence="2" id="KW-0808">Transferase</keyword>
<accession>A0A7G5EDE6</accession>
<protein>
    <submittedName>
        <fullName evidence="2">Phosphoribosyltransferase</fullName>
    </submittedName>
</protein>
<dbReference type="CDD" id="cd06223">
    <property type="entry name" value="PRTases_typeI"/>
    <property type="match status" value="1"/>
</dbReference>
<gene>
    <name evidence="2" type="ORF">HS961_03765</name>
</gene>
<dbReference type="RefSeq" id="WP_182326446.1">
    <property type="nucleotide sequence ID" value="NZ_CP058554.1"/>
</dbReference>
<keyword evidence="3" id="KW-1185">Reference proteome</keyword>
<proteinExistence type="predicted"/>
<evidence type="ECO:0000313" key="2">
    <source>
        <dbReference type="EMBL" id="QMV72021.1"/>
    </source>
</evidence>
<dbReference type="EMBL" id="CP058554">
    <property type="protein sequence ID" value="QMV72021.1"/>
    <property type="molecule type" value="Genomic_DNA"/>
</dbReference>
<dbReference type="Pfam" id="PF00156">
    <property type="entry name" value="Pribosyltran"/>
    <property type="match status" value="1"/>
</dbReference>
<organism evidence="2 3">
    <name type="scientific">Comamonas piscis</name>
    <dbReference type="NCBI Taxonomy" id="1562974"/>
    <lineage>
        <taxon>Bacteria</taxon>
        <taxon>Pseudomonadati</taxon>
        <taxon>Pseudomonadota</taxon>
        <taxon>Betaproteobacteria</taxon>
        <taxon>Burkholderiales</taxon>
        <taxon>Comamonadaceae</taxon>
        <taxon>Comamonas</taxon>
    </lineage>
</organism>
<name>A0A7G5EDE6_9BURK</name>
<dbReference type="Gene3D" id="3.40.50.2020">
    <property type="match status" value="1"/>
</dbReference>
<dbReference type="Proteomes" id="UP000515240">
    <property type="component" value="Chromosome"/>
</dbReference>
<evidence type="ECO:0000259" key="1">
    <source>
        <dbReference type="Pfam" id="PF00156"/>
    </source>
</evidence>
<sequence length="314" mass="34558">MNYRSASDMARAIRAGLYIVPTDADLVVGIPRSGMLAASLIALHANLKCTGLDAFLSNTPLLTGSTRRARQACITNPRDAAHILLVDDSAVSGASMREALESIRSLGYTGRITTCAVFIGPDCPGIDVYMEVVPLPRLFEWNLMHRDYLANCCVDLDGVMCVDPTAEENDDGPNYLGFLDNAAPLLVPTYRVGRIVTSRLEKYRTQTERWLARHNVEYGALDMLDLPDAQARRKARAHAPFKARIYAQHDDMGLFIESERGQAAEIARLAGKQALCISTQELFSPGLTLPYAKQASRRWTAKSLRFLRRLAAGG</sequence>
<dbReference type="AlphaFoldDB" id="A0A7G5EDE6"/>